<dbReference type="EMBL" id="MU006706">
    <property type="protein sequence ID" value="KAF2630818.1"/>
    <property type="molecule type" value="Genomic_DNA"/>
</dbReference>
<evidence type="ECO:0000313" key="2">
    <source>
        <dbReference type="Proteomes" id="UP000799754"/>
    </source>
</evidence>
<name>A0ACB6SBU7_9PLEO</name>
<reference evidence="1" key="1">
    <citation type="journal article" date="2020" name="Stud. Mycol.">
        <title>101 Dothideomycetes genomes: a test case for predicting lifestyles and emergence of pathogens.</title>
        <authorList>
            <person name="Haridas S."/>
            <person name="Albert R."/>
            <person name="Binder M."/>
            <person name="Bloem J."/>
            <person name="Labutti K."/>
            <person name="Salamov A."/>
            <person name="Andreopoulos B."/>
            <person name="Baker S."/>
            <person name="Barry K."/>
            <person name="Bills G."/>
            <person name="Bluhm B."/>
            <person name="Cannon C."/>
            <person name="Castanera R."/>
            <person name="Culley D."/>
            <person name="Daum C."/>
            <person name="Ezra D."/>
            <person name="Gonzalez J."/>
            <person name="Henrissat B."/>
            <person name="Kuo A."/>
            <person name="Liang C."/>
            <person name="Lipzen A."/>
            <person name="Lutzoni F."/>
            <person name="Magnuson J."/>
            <person name="Mondo S."/>
            <person name="Nolan M."/>
            <person name="Ohm R."/>
            <person name="Pangilinan J."/>
            <person name="Park H.-J."/>
            <person name="Ramirez L."/>
            <person name="Alfaro M."/>
            <person name="Sun H."/>
            <person name="Tritt A."/>
            <person name="Yoshinaga Y."/>
            <person name="Zwiers L.-H."/>
            <person name="Turgeon B."/>
            <person name="Goodwin S."/>
            <person name="Spatafora J."/>
            <person name="Crous P."/>
            <person name="Grigoriev I."/>
        </authorList>
    </citation>
    <scope>NUCLEOTIDE SEQUENCE</scope>
    <source>
        <strain evidence="1">CBS 525.71</strain>
    </source>
</reference>
<keyword evidence="2" id="KW-1185">Reference proteome</keyword>
<accession>A0ACB6SBU7</accession>
<proteinExistence type="predicted"/>
<protein>
    <submittedName>
        <fullName evidence="1">Uncharacterized protein</fullName>
    </submittedName>
</protein>
<evidence type="ECO:0000313" key="1">
    <source>
        <dbReference type="EMBL" id="KAF2630818.1"/>
    </source>
</evidence>
<gene>
    <name evidence="1" type="ORF">BU25DRAFT_408095</name>
</gene>
<sequence>MLVKHYQQCQFHVEHCSLLLRVATAGLLSGTAQCGEGSKSVIGVTSQLPRRPALQNAK</sequence>
<comment type="caution">
    <text evidence="1">The sequence shown here is derived from an EMBL/GenBank/DDBJ whole genome shotgun (WGS) entry which is preliminary data.</text>
</comment>
<organism evidence="1 2">
    <name type="scientific">Macroventuria anomochaeta</name>
    <dbReference type="NCBI Taxonomy" id="301207"/>
    <lineage>
        <taxon>Eukaryota</taxon>
        <taxon>Fungi</taxon>
        <taxon>Dikarya</taxon>
        <taxon>Ascomycota</taxon>
        <taxon>Pezizomycotina</taxon>
        <taxon>Dothideomycetes</taxon>
        <taxon>Pleosporomycetidae</taxon>
        <taxon>Pleosporales</taxon>
        <taxon>Pleosporineae</taxon>
        <taxon>Didymellaceae</taxon>
        <taxon>Macroventuria</taxon>
    </lineage>
</organism>
<dbReference type="Proteomes" id="UP000799754">
    <property type="component" value="Unassembled WGS sequence"/>
</dbReference>